<dbReference type="Gene3D" id="3.30.70.1430">
    <property type="entry name" value="Multidrug efflux transporter AcrB pore domain"/>
    <property type="match status" value="2"/>
</dbReference>
<dbReference type="GO" id="GO:0005886">
    <property type="term" value="C:plasma membrane"/>
    <property type="evidence" value="ECO:0007669"/>
    <property type="project" value="TreeGrafter"/>
</dbReference>
<dbReference type="SUPFAM" id="SSF82714">
    <property type="entry name" value="Multidrug efflux transporter AcrB TolC docking domain, DN and DC subdomains"/>
    <property type="match status" value="2"/>
</dbReference>
<keyword evidence="3" id="KW-1185">Reference proteome</keyword>
<feature type="transmembrane region" description="Helical" evidence="1">
    <location>
        <begin position="429"/>
        <end position="452"/>
    </location>
</feature>
<dbReference type="InterPro" id="IPR027463">
    <property type="entry name" value="AcrB_DN_DC_subdom"/>
</dbReference>
<evidence type="ECO:0000313" key="2">
    <source>
        <dbReference type="EMBL" id="BAY87017.1"/>
    </source>
</evidence>
<feature type="transmembrane region" description="Helical" evidence="1">
    <location>
        <begin position="336"/>
        <end position="354"/>
    </location>
</feature>
<feature type="transmembrane region" description="Helical" evidence="1">
    <location>
        <begin position="361"/>
        <end position="382"/>
    </location>
</feature>
<dbReference type="Proteomes" id="UP000218418">
    <property type="component" value="Chromosome"/>
</dbReference>
<name>A0A1Z4M0P3_9CYAN</name>
<dbReference type="GO" id="GO:0042910">
    <property type="term" value="F:xenobiotic transmembrane transporter activity"/>
    <property type="evidence" value="ECO:0007669"/>
    <property type="project" value="TreeGrafter"/>
</dbReference>
<protein>
    <submittedName>
        <fullName evidence="2">Acriflavin resistance protein</fullName>
    </submittedName>
</protein>
<dbReference type="Gene3D" id="3.30.70.1320">
    <property type="entry name" value="Multidrug efflux transporter AcrB pore domain like"/>
    <property type="match status" value="1"/>
</dbReference>
<feature type="transmembrane region" description="Helical" evidence="1">
    <location>
        <begin position="1015"/>
        <end position="1045"/>
    </location>
</feature>
<sequence length="1065" mass="116083">MMVLPFFRNIRLLILTFVLIIFWGLSAFQSLPRQEDPQLVARTGIITTVFPGASAERVEALVTEVIESEMSEIEEIDTITSDSRVGLSTVSIELKQTVIEAEPIWTRVRDKLADASPQFPQGVLEPDLDEAETRAYAVIASLVWQGESEPNYAILRRFAEELDVQIRGVGGTEKVDTFGFPSEEVTVEINPSDLAAVGLNARQLSQQILQSDAKTSAGQLRSPNNTLAIEVEGELDSLERIRQIPISSTNNGQFTRLGDIARVTRGIRQPVTDLALFGSKPSVALGVLMESGNRIDLWAAKIREQLEDFRQRLPTGVTLEVIFDQSGYVENRLDNLISNLLFSAFLVVAVTFVGMGWRSSIIVGAALPLTVFAVFGELQIFGIPIHQMSVSGLIIALGLLIDNAIVVVDEIQVELEHGLKPKDAVVKTVNYLTVPLLTSSLTTILTFLPIGLLPGGAGEFVGSIAWGVIMSLVSSLAISLTVIAALSGRFLGKTITTNHNSRPKHESRKFLTSKLSRLLSKLKNPHAWWNSGFSSPFLGRIYRKTLNWATAKPLIAIVLTMILPVMGFINVGSLPTQFFPSLARDQFQIEVEFPAQTSIAQSREDVLLARKLIQEHSEVEEVHWFVGESAPKFYYNFTGGIKNAAYYAQAMVQLNTNQGVPQLIRTLQDELDSAFPSARVLVKQLEQGPPFEAPVEMRIFGPDIQQLRILGSQVREILTQIPDVTHVRDDLTETLPKLGLEVDEEQARLVGLDNRAIAQQLETYLEGSVGGSILEATENLPVRVRIANSNRGDLSQIASLNLQPTQQIGTEPNLRPLSALGKFNLVPQLASISRRNEQRVNTVQAFISAGILPSVVLGELQERLEAQNFELPPGYRYEYGGEQAESGEATGNLMSTVGLLGLIMVITLVLSLGSFRMAGIVFAVGAGSVGLALFALWAFGSVFGFMAIVGTMGLIGIAINGAIIILSAFNEDEAAKSGDVKAVREVVVKATRHVLTTTITTMVGFIPLISDGDPFWLPLAIAIAGGIGGSPLLALYFTPAAYLLVKGRRKNMKKRKQLLLPPAVS</sequence>
<dbReference type="PRINTS" id="PR00702">
    <property type="entry name" value="ACRIFLAVINRP"/>
</dbReference>
<evidence type="ECO:0000313" key="3">
    <source>
        <dbReference type="Proteomes" id="UP000218418"/>
    </source>
</evidence>
<dbReference type="EMBL" id="AP018227">
    <property type="protein sequence ID" value="BAY87017.1"/>
    <property type="molecule type" value="Genomic_DNA"/>
</dbReference>
<feature type="transmembrane region" description="Helical" evidence="1">
    <location>
        <begin position="920"/>
        <end position="939"/>
    </location>
</feature>
<dbReference type="AlphaFoldDB" id="A0A1Z4M0P3"/>
<dbReference type="InterPro" id="IPR001036">
    <property type="entry name" value="Acrflvin-R"/>
</dbReference>
<feature type="transmembrane region" description="Helical" evidence="1">
    <location>
        <begin position="990"/>
        <end position="1009"/>
    </location>
</feature>
<feature type="transmembrane region" description="Helical" evidence="1">
    <location>
        <begin position="553"/>
        <end position="574"/>
    </location>
</feature>
<dbReference type="Gene3D" id="3.30.70.1440">
    <property type="entry name" value="Multidrug efflux transporter AcrB pore domain"/>
    <property type="match status" value="1"/>
</dbReference>
<dbReference type="Pfam" id="PF00873">
    <property type="entry name" value="ACR_tran"/>
    <property type="match status" value="1"/>
</dbReference>
<keyword evidence="1" id="KW-0812">Transmembrane</keyword>
<dbReference type="SUPFAM" id="SSF82866">
    <property type="entry name" value="Multidrug efflux transporter AcrB transmembrane domain"/>
    <property type="match status" value="2"/>
</dbReference>
<reference evidence="2 3" key="1">
    <citation type="submission" date="2017-06" db="EMBL/GenBank/DDBJ databases">
        <title>Genome sequencing of cyanobaciteial culture collection at National Institute for Environmental Studies (NIES).</title>
        <authorList>
            <person name="Hirose Y."/>
            <person name="Shimura Y."/>
            <person name="Fujisawa T."/>
            <person name="Nakamura Y."/>
            <person name="Kawachi M."/>
        </authorList>
    </citation>
    <scope>NUCLEOTIDE SEQUENCE [LARGE SCALE GENOMIC DNA]</scope>
    <source>
        <strain evidence="2 3">NIES-267</strain>
    </source>
</reference>
<accession>A0A1Z4M0P3</accession>
<gene>
    <name evidence="2" type="ORF">NIES267_65280</name>
</gene>
<dbReference type="SUPFAM" id="SSF82693">
    <property type="entry name" value="Multidrug efflux transporter AcrB pore domain, PN1, PN2, PC1 and PC2 subdomains"/>
    <property type="match status" value="2"/>
</dbReference>
<keyword evidence="1" id="KW-1133">Transmembrane helix</keyword>
<organism evidence="2 3">
    <name type="scientific">Calothrix parasitica NIES-267</name>
    <dbReference type="NCBI Taxonomy" id="1973488"/>
    <lineage>
        <taxon>Bacteria</taxon>
        <taxon>Bacillati</taxon>
        <taxon>Cyanobacteriota</taxon>
        <taxon>Cyanophyceae</taxon>
        <taxon>Nostocales</taxon>
        <taxon>Calotrichaceae</taxon>
        <taxon>Calothrix</taxon>
    </lineage>
</organism>
<feature type="transmembrane region" description="Helical" evidence="1">
    <location>
        <begin position="893"/>
        <end position="913"/>
    </location>
</feature>
<feature type="transmembrane region" description="Helical" evidence="1">
    <location>
        <begin position="464"/>
        <end position="486"/>
    </location>
</feature>
<feature type="transmembrane region" description="Helical" evidence="1">
    <location>
        <begin position="945"/>
        <end position="969"/>
    </location>
</feature>
<keyword evidence="1" id="KW-0472">Membrane</keyword>
<proteinExistence type="predicted"/>
<dbReference type="Gene3D" id="1.20.1640.10">
    <property type="entry name" value="Multidrug efflux transporter AcrB transmembrane domain"/>
    <property type="match status" value="2"/>
</dbReference>
<dbReference type="PANTHER" id="PTHR32063:SF18">
    <property type="entry name" value="CATION EFFLUX SYSTEM PROTEIN"/>
    <property type="match status" value="1"/>
</dbReference>
<evidence type="ECO:0000256" key="1">
    <source>
        <dbReference type="SAM" id="Phobius"/>
    </source>
</evidence>
<dbReference type="PANTHER" id="PTHR32063">
    <property type="match status" value="1"/>
</dbReference>
<dbReference type="Gene3D" id="3.30.2090.10">
    <property type="entry name" value="Multidrug efflux transporter AcrB TolC docking domain, DN and DC subdomains"/>
    <property type="match status" value="2"/>
</dbReference>